<dbReference type="EC" id="4.2.1.136" evidence="6"/>
<dbReference type="PANTHER" id="PTHR12592">
    <property type="entry name" value="ATP-DEPENDENT (S)-NAD(P)H-HYDRATE DEHYDRATASE FAMILY MEMBER"/>
    <property type="match status" value="1"/>
</dbReference>
<keyword evidence="1 6" id="KW-0547">Nucleotide-binding</keyword>
<dbReference type="InterPro" id="IPR017953">
    <property type="entry name" value="Carbohydrate_kinase_pred_CS"/>
</dbReference>
<dbReference type="HAMAP" id="MF_01965">
    <property type="entry name" value="NADHX_dehydratase"/>
    <property type="match status" value="1"/>
</dbReference>
<dbReference type="PROSITE" id="PS51383">
    <property type="entry name" value="YJEF_C_3"/>
    <property type="match status" value="1"/>
</dbReference>
<keyword evidence="3 6" id="KW-0521">NADP</keyword>
<reference evidence="9" key="1">
    <citation type="journal article" date="2019" name="Int. J. Syst. Evol. Microbiol.">
        <title>The Global Catalogue of Microorganisms (GCM) 10K type strain sequencing project: providing services to taxonomists for standard genome sequencing and annotation.</title>
        <authorList>
            <consortium name="The Broad Institute Genomics Platform"/>
            <consortium name="The Broad Institute Genome Sequencing Center for Infectious Disease"/>
            <person name="Wu L."/>
            <person name="Ma J."/>
        </authorList>
    </citation>
    <scope>NUCLEOTIDE SEQUENCE [LARGE SCALE GENOMIC DNA]</scope>
    <source>
        <strain evidence="9">IBRC 10765</strain>
    </source>
</reference>
<dbReference type="Gene3D" id="3.40.1190.20">
    <property type="match status" value="1"/>
</dbReference>
<protein>
    <recommendedName>
        <fullName evidence="6">ADP-dependent (S)-NAD(P)H-hydrate dehydratase</fullName>
        <ecNumber evidence="6">4.2.1.136</ecNumber>
    </recommendedName>
    <alternativeName>
        <fullName evidence="6">ADP-dependent NAD(P)HX dehydratase</fullName>
    </alternativeName>
</protein>
<feature type="binding site" evidence="6">
    <location>
        <position position="164"/>
    </location>
    <ligand>
        <name>(6S)-NADPHX</name>
        <dbReference type="ChEBI" id="CHEBI:64076"/>
    </ligand>
</feature>
<dbReference type="Pfam" id="PF01256">
    <property type="entry name" value="Carb_kinase"/>
    <property type="match status" value="1"/>
</dbReference>
<name>A0ABV7ZVK8_9GAMM</name>
<feature type="binding site" evidence="6">
    <location>
        <begin position="201"/>
        <end position="205"/>
    </location>
    <ligand>
        <name>AMP</name>
        <dbReference type="ChEBI" id="CHEBI:456215"/>
    </ligand>
</feature>
<dbReference type="EMBL" id="JBHRYR010000002">
    <property type="protein sequence ID" value="MFC3852190.1"/>
    <property type="molecule type" value="Genomic_DNA"/>
</dbReference>
<proteinExistence type="inferred from homology"/>
<evidence type="ECO:0000313" key="9">
    <source>
        <dbReference type="Proteomes" id="UP001595617"/>
    </source>
</evidence>
<dbReference type="InterPro" id="IPR029056">
    <property type="entry name" value="Ribokinase-like"/>
</dbReference>
<comment type="subunit">
    <text evidence="6">Homotetramer.</text>
</comment>
<comment type="catalytic activity">
    <reaction evidence="6">
        <text>(6S)-NADHX + ADP = AMP + phosphate + NADH + H(+)</text>
        <dbReference type="Rhea" id="RHEA:32223"/>
        <dbReference type="ChEBI" id="CHEBI:15378"/>
        <dbReference type="ChEBI" id="CHEBI:43474"/>
        <dbReference type="ChEBI" id="CHEBI:57945"/>
        <dbReference type="ChEBI" id="CHEBI:64074"/>
        <dbReference type="ChEBI" id="CHEBI:456215"/>
        <dbReference type="ChEBI" id="CHEBI:456216"/>
        <dbReference type="EC" id="4.2.1.136"/>
    </reaction>
</comment>
<evidence type="ECO:0000256" key="3">
    <source>
        <dbReference type="ARBA" id="ARBA00022857"/>
    </source>
</evidence>
<gene>
    <name evidence="6" type="primary">nnrD</name>
    <name evidence="8" type="ORF">ACFOOG_05015</name>
</gene>
<comment type="function">
    <text evidence="6">Catalyzes the dehydration of the S-form of NAD(P)HX at the expense of ADP, which is converted to AMP. Together with NAD(P)HX epimerase, which catalyzes the epimerization of the S- and R-forms, the enzyme allows the repair of both epimers of NAD(P)HX, a damaged form of NAD(P)H that is a result of enzymatic or heat-dependent hydration.</text>
</comment>
<dbReference type="PANTHER" id="PTHR12592:SF0">
    <property type="entry name" value="ATP-DEPENDENT (S)-NAD(P)H-HYDRATE DEHYDRATASE"/>
    <property type="match status" value="1"/>
</dbReference>
<dbReference type="PROSITE" id="PS01050">
    <property type="entry name" value="YJEF_C_2"/>
    <property type="match status" value="1"/>
</dbReference>
<evidence type="ECO:0000256" key="6">
    <source>
        <dbReference type="HAMAP-Rule" id="MF_01965"/>
    </source>
</evidence>
<dbReference type="CDD" id="cd01171">
    <property type="entry name" value="YXKO-related"/>
    <property type="match status" value="1"/>
</dbReference>
<keyword evidence="5 6" id="KW-0456">Lyase</keyword>
<comment type="cofactor">
    <cofactor evidence="6">
        <name>Mg(2+)</name>
        <dbReference type="ChEBI" id="CHEBI:18420"/>
    </cofactor>
</comment>
<dbReference type="SUPFAM" id="SSF53613">
    <property type="entry name" value="Ribokinase-like"/>
    <property type="match status" value="1"/>
</dbReference>
<dbReference type="NCBIfam" id="TIGR00196">
    <property type="entry name" value="yjeF_cterm"/>
    <property type="match status" value="1"/>
</dbReference>
<evidence type="ECO:0000256" key="2">
    <source>
        <dbReference type="ARBA" id="ARBA00022840"/>
    </source>
</evidence>
<keyword evidence="2 6" id="KW-0067">ATP-binding</keyword>
<evidence type="ECO:0000259" key="7">
    <source>
        <dbReference type="PROSITE" id="PS51383"/>
    </source>
</evidence>
<evidence type="ECO:0000256" key="5">
    <source>
        <dbReference type="ARBA" id="ARBA00023239"/>
    </source>
</evidence>
<comment type="caution">
    <text evidence="8">The sequence shown here is derived from an EMBL/GenBank/DDBJ whole genome shotgun (WGS) entry which is preliminary data.</text>
</comment>
<feature type="binding site" evidence="6">
    <location>
        <position position="116"/>
    </location>
    <ligand>
        <name>(6S)-NADPHX</name>
        <dbReference type="ChEBI" id="CHEBI:64076"/>
    </ligand>
</feature>
<comment type="catalytic activity">
    <reaction evidence="6">
        <text>(6S)-NADPHX + ADP = AMP + phosphate + NADPH + H(+)</text>
        <dbReference type="Rhea" id="RHEA:32235"/>
        <dbReference type="ChEBI" id="CHEBI:15378"/>
        <dbReference type="ChEBI" id="CHEBI:43474"/>
        <dbReference type="ChEBI" id="CHEBI:57783"/>
        <dbReference type="ChEBI" id="CHEBI:64076"/>
        <dbReference type="ChEBI" id="CHEBI:456215"/>
        <dbReference type="ChEBI" id="CHEBI:456216"/>
        <dbReference type="EC" id="4.2.1.136"/>
    </reaction>
</comment>
<evidence type="ECO:0000256" key="4">
    <source>
        <dbReference type="ARBA" id="ARBA00023027"/>
    </source>
</evidence>
<keyword evidence="4 6" id="KW-0520">NAD</keyword>
<dbReference type="InterPro" id="IPR000631">
    <property type="entry name" value="CARKD"/>
</dbReference>
<feature type="binding site" evidence="6">
    <location>
        <position position="55"/>
    </location>
    <ligand>
        <name>(6S)-NADPHX</name>
        <dbReference type="ChEBI" id="CHEBI:64076"/>
    </ligand>
</feature>
<keyword evidence="9" id="KW-1185">Reference proteome</keyword>
<evidence type="ECO:0000313" key="8">
    <source>
        <dbReference type="EMBL" id="MFC3852190.1"/>
    </source>
</evidence>
<organism evidence="8 9">
    <name type="scientific">Saccharospirillum mangrovi</name>
    <dbReference type="NCBI Taxonomy" id="2161747"/>
    <lineage>
        <taxon>Bacteria</taxon>
        <taxon>Pseudomonadati</taxon>
        <taxon>Pseudomonadota</taxon>
        <taxon>Gammaproteobacteria</taxon>
        <taxon>Oceanospirillales</taxon>
        <taxon>Saccharospirillaceae</taxon>
        <taxon>Saccharospirillum</taxon>
    </lineage>
</organism>
<feature type="binding site" evidence="6">
    <location>
        <position position="230"/>
    </location>
    <ligand>
        <name>(6S)-NADPHX</name>
        <dbReference type="ChEBI" id="CHEBI:64076"/>
    </ligand>
</feature>
<sequence>MLTHRPMSKIDPSIALDVHANEAACPFTEPRARAAHKGHFGHIMVVGGHVGMAGAARMAGEAALRVGAGRVTLAVHPESRLLAGAGCPELMVHGIAHPDVLDAAFDPMSLLLVGPGLGQDDWSEAMWRQALHSGKPMVLDADGLNWLARHQKQHLPAGFVGTPHPGEAARLLSCQVADIEHNRPAALHALIQTFGGVWVLKGERTLIGDGSQHLMNTTGNPGMATAGMGDVLTGVIGGLWAQGLSPWDAARCGVFGHGRAADAVAAELGERGMLATDLLPWLRRWVNGKTT</sequence>
<feature type="binding site" evidence="6">
    <location>
        <position position="229"/>
    </location>
    <ligand>
        <name>AMP</name>
        <dbReference type="ChEBI" id="CHEBI:456215"/>
    </ligand>
</feature>
<evidence type="ECO:0000256" key="1">
    <source>
        <dbReference type="ARBA" id="ARBA00022741"/>
    </source>
</evidence>
<dbReference type="Proteomes" id="UP001595617">
    <property type="component" value="Unassembled WGS sequence"/>
</dbReference>
<comment type="similarity">
    <text evidence="6">Belongs to the NnrD/CARKD family.</text>
</comment>
<feature type="domain" description="YjeF C-terminal" evidence="7">
    <location>
        <begin position="20"/>
        <end position="289"/>
    </location>
</feature>
<accession>A0ABV7ZVK8</accession>